<organism evidence="3 4">
    <name type="scientific">Apophysomyces ossiformis</name>
    <dbReference type="NCBI Taxonomy" id="679940"/>
    <lineage>
        <taxon>Eukaryota</taxon>
        <taxon>Fungi</taxon>
        <taxon>Fungi incertae sedis</taxon>
        <taxon>Mucoromycota</taxon>
        <taxon>Mucoromycotina</taxon>
        <taxon>Mucoromycetes</taxon>
        <taxon>Mucorales</taxon>
        <taxon>Mucorineae</taxon>
        <taxon>Mucoraceae</taxon>
        <taxon>Apophysomyces</taxon>
    </lineage>
</organism>
<comment type="caution">
    <text evidence="3">The sequence shown here is derived from an EMBL/GenBank/DDBJ whole genome shotgun (WGS) entry which is preliminary data.</text>
</comment>
<feature type="compositionally biased region" description="Basic and acidic residues" evidence="1">
    <location>
        <begin position="373"/>
        <end position="383"/>
    </location>
</feature>
<keyword evidence="4" id="KW-1185">Reference proteome</keyword>
<dbReference type="Gene3D" id="2.60.40.640">
    <property type="match status" value="2"/>
</dbReference>
<feature type="region of interest" description="Disordered" evidence="1">
    <location>
        <begin position="366"/>
        <end position="640"/>
    </location>
</feature>
<feature type="compositionally biased region" description="Polar residues" evidence="1">
    <location>
        <begin position="540"/>
        <end position="553"/>
    </location>
</feature>
<dbReference type="PANTHER" id="PTHR11188:SF17">
    <property type="entry name" value="FI21816P1"/>
    <property type="match status" value="1"/>
</dbReference>
<evidence type="ECO:0000313" key="4">
    <source>
        <dbReference type="Proteomes" id="UP000605846"/>
    </source>
</evidence>
<protein>
    <submittedName>
        <fullName evidence="3">Arrestin domain-containing protein 4</fullName>
    </submittedName>
</protein>
<feature type="domain" description="Arrestin C-terminal-like" evidence="2">
    <location>
        <begin position="201"/>
        <end position="345"/>
    </location>
</feature>
<evidence type="ECO:0000313" key="3">
    <source>
        <dbReference type="EMBL" id="KAF7721615.1"/>
    </source>
</evidence>
<dbReference type="Pfam" id="PF00339">
    <property type="entry name" value="Arrestin_N"/>
    <property type="match status" value="1"/>
</dbReference>
<evidence type="ECO:0000256" key="1">
    <source>
        <dbReference type="SAM" id="MobiDB-lite"/>
    </source>
</evidence>
<feature type="compositionally biased region" description="Pro residues" evidence="1">
    <location>
        <begin position="485"/>
        <end position="494"/>
    </location>
</feature>
<gene>
    <name evidence="3" type="primary">ARRDC4</name>
    <name evidence="3" type="ORF">EC973_004362</name>
</gene>
<feature type="compositionally biased region" description="Basic and acidic residues" evidence="1">
    <location>
        <begin position="416"/>
        <end position="426"/>
    </location>
</feature>
<dbReference type="InterPro" id="IPR011022">
    <property type="entry name" value="Arrestin_C-like"/>
</dbReference>
<dbReference type="PANTHER" id="PTHR11188">
    <property type="entry name" value="ARRESTIN DOMAIN CONTAINING PROTEIN"/>
    <property type="match status" value="1"/>
</dbReference>
<dbReference type="GO" id="GO:0005737">
    <property type="term" value="C:cytoplasm"/>
    <property type="evidence" value="ECO:0007669"/>
    <property type="project" value="TreeGrafter"/>
</dbReference>
<name>A0A8H7BK92_9FUNG</name>
<reference evidence="3" key="1">
    <citation type="submission" date="2020-01" db="EMBL/GenBank/DDBJ databases">
        <title>Genome Sequencing of Three Apophysomyces-Like Fungal Strains Confirms a Novel Fungal Genus in the Mucoromycota with divergent Burkholderia-like Endosymbiotic Bacteria.</title>
        <authorList>
            <person name="Stajich J.E."/>
            <person name="Macias A.M."/>
            <person name="Carter-House D."/>
            <person name="Lovett B."/>
            <person name="Kasson L.R."/>
            <person name="Berry K."/>
            <person name="Grigoriev I."/>
            <person name="Chang Y."/>
            <person name="Spatafora J."/>
            <person name="Kasson M.T."/>
        </authorList>
    </citation>
    <scope>NUCLEOTIDE SEQUENCE</scope>
    <source>
        <strain evidence="3">NRRL A-21654</strain>
    </source>
</reference>
<dbReference type="InterPro" id="IPR050357">
    <property type="entry name" value="Arrestin_domain-protein"/>
</dbReference>
<dbReference type="Pfam" id="PF02752">
    <property type="entry name" value="Arrestin_C"/>
    <property type="match status" value="1"/>
</dbReference>
<feature type="compositionally biased region" description="Pro residues" evidence="1">
    <location>
        <begin position="618"/>
        <end position="632"/>
    </location>
</feature>
<dbReference type="SMART" id="SM01017">
    <property type="entry name" value="Arrestin_C"/>
    <property type="match status" value="1"/>
</dbReference>
<dbReference type="SUPFAM" id="SSF81296">
    <property type="entry name" value="E set domains"/>
    <property type="match status" value="1"/>
</dbReference>
<evidence type="ECO:0000259" key="2">
    <source>
        <dbReference type="SMART" id="SM01017"/>
    </source>
</evidence>
<dbReference type="OrthoDB" id="7785529at2759"/>
<dbReference type="InterPro" id="IPR011021">
    <property type="entry name" value="Arrestin-like_N"/>
</dbReference>
<dbReference type="InterPro" id="IPR014756">
    <property type="entry name" value="Ig_E-set"/>
</dbReference>
<feature type="compositionally biased region" description="Polar residues" evidence="1">
    <location>
        <begin position="440"/>
        <end position="449"/>
    </location>
</feature>
<sequence>MNCIKANNKEKQQVSFVTQESVETVFRLFGGQMPQTPGPRRQNDFYIELNEDRFYYSGEVIKGNVILDLAKPTKTNHVRIAFTGEVQSESSSLQLFNKILYLANPPDDEKSHVLEAQTHCFPFEFKIPGEDGEIPSSTQLPNLGGVKYLLTALHDKPFVPDSLSPQTKKEISILERIDVTSPEYCMKGNFNEQIQLVGSDDPRQIRVSMTLPKFGIVRGDILPVTIQIKHFHDLIREKAIKVQIIRRSFFGKSKGQLSEKKIIKSNVVDIDITGPIDFTQTSVVKMLFPTSTPPTIGESGKIVSIEYWIRAEINLNEISPDNPEAEHPKNIVYMEANVVVGTFPKPDLAIDDEDDEEEMVEGHLAASLNQISLDDRTAEKEPLEPAEETAEQTPDNPASEVSKDGVAGKAAASIHSADESHVDAKPSHNQSPHSRKSSVSRHSIQSNIHSDPPTVATPVPVPSPTPSQEQKPYVAMPDVGKYLPQNPPAIPPKPVQSESSPAVTSRLNPYYQQPYDDYGSQGDKGSYTPSFPIAMPMPQHQASFSTPSLSTSPYLRPSPSPTFPIAGSPSPTFPIAGSPSAPVSFPLGYYPSPIMSERPPHGYGEPDGTPAPNNYWMPPSPNYPPPPPPPPATQTYPHWS</sequence>
<proteinExistence type="predicted"/>
<dbReference type="GO" id="GO:0015031">
    <property type="term" value="P:protein transport"/>
    <property type="evidence" value="ECO:0007669"/>
    <property type="project" value="TreeGrafter"/>
</dbReference>
<dbReference type="InterPro" id="IPR014752">
    <property type="entry name" value="Arrestin-like_C"/>
</dbReference>
<feature type="compositionally biased region" description="Polar residues" evidence="1">
    <location>
        <begin position="496"/>
        <end position="511"/>
    </location>
</feature>
<accession>A0A8H7BK92</accession>
<dbReference type="EMBL" id="JABAYA010000248">
    <property type="protein sequence ID" value="KAF7721615.1"/>
    <property type="molecule type" value="Genomic_DNA"/>
</dbReference>
<dbReference type="AlphaFoldDB" id="A0A8H7BK92"/>
<dbReference type="Proteomes" id="UP000605846">
    <property type="component" value="Unassembled WGS sequence"/>
</dbReference>